<keyword evidence="3" id="KW-1185">Reference proteome</keyword>
<evidence type="ECO:0000313" key="3">
    <source>
        <dbReference type="Proteomes" id="UP000275846"/>
    </source>
</evidence>
<dbReference type="Proteomes" id="UP000275846">
    <property type="component" value="Unassembled WGS sequence"/>
</dbReference>
<dbReference type="AlphaFoldDB" id="A0A183TF55"/>
<evidence type="ECO:0000256" key="1">
    <source>
        <dbReference type="SAM" id="MobiDB-lite"/>
    </source>
</evidence>
<evidence type="ECO:0000313" key="2">
    <source>
        <dbReference type="EMBL" id="VDM01489.1"/>
    </source>
</evidence>
<gene>
    <name evidence="2" type="ORF">SSLN_LOCUS15103</name>
</gene>
<dbReference type="EMBL" id="UYSU01039599">
    <property type="protein sequence ID" value="VDM01489.1"/>
    <property type="molecule type" value="Genomic_DNA"/>
</dbReference>
<organism evidence="4">
    <name type="scientific">Schistocephalus solidus</name>
    <name type="common">Tapeworm</name>
    <dbReference type="NCBI Taxonomy" id="70667"/>
    <lineage>
        <taxon>Eukaryota</taxon>
        <taxon>Metazoa</taxon>
        <taxon>Spiralia</taxon>
        <taxon>Lophotrochozoa</taxon>
        <taxon>Platyhelminthes</taxon>
        <taxon>Cestoda</taxon>
        <taxon>Eucestoda</taxon>
        <taxon>Diphyllobothriidea</taxon>
        <taxon>Diphyllobothriidae</taxon>
        <taxon>Schistocephalus</taxon>
    </lineage>
</organism>
<evidence type="ECO:0000313" key="4">
    <source>
        <dbReference type="WBParaSite" id="SSLN_0001566701-mRNA-1"/>
    </source>
</evidence>
<name>A0A183TF55_SCHSO</name>
<proteinExistence type="predicted"/>
<dbReference type="WBParaSite" id="SSLN_0001566701-mRNA-1">
    <property type="protein sequence ID" value="SSLN_0001566701-mRNA-1"/>
    <property type="gene ID" value="SSLN_0001566701"/>
</dbReference>
<sequence length="175" mass="19364">MNPKAERNDPTTGNLQDQRAKPGEDLRCCVCLPTRPHSMPSSLLFPLSPPPSSIRSSLLSPPLFPPPFSPLPSLLLHARKSPTAFRVIPLTLAAWNIRCRLDNPTSNRPERRTALVAREVARYKVDLPNFSETPFSEQCQVEEVNAGCTLFWTGCPKAERCDAGVAFEIRSDIVG</sequence>
<reference evidence="2 3" key="2">
    <citation type="submission" date="2018-11" db="EMBL/GenBank/DDBJ databases">
        <authorList>
            <consortium name="Pathogen Informatics"/>
        </authorList>
    </citation>
    <scope>NUCLEOTIDE SEQUENCE [LARGE SCALE GENOMIC DNA]</scope>
    <source>
        <strain evidence="2 3">NST_G2</strain>
    </source>
</reference>
<protein>
    <submittedName>
        <fullName evidence="2 4">Uncharacterized protein</fullName>
    </submittedName>
</protein>
<feature type="region of interest" description="Disordered" evidence="1">
    <location>
        <begin position="1"/>
        <end position="20"/>
    </location>
</feature>
<reference evidence="4" key="1">
    <citation type="submission" date="2016-06" db="UniProtKB">
        <authorList>
            <consortium name="WormBaseParasite"/>
        </authorList>
    </citation>
    <scope>IDENTIFICATION</scope>
</reference>
<accession>A0A183TF55</accession>